<proteinExistence type="predicted"/>
<sequence length="208" mass="23628">MKMIFSRNDYRIMVDHDERRACIVKGKNTLNVTLEELTPLSPVAAKHLRLMGCEPANYLNIGFTNQVILKEAAAAWQQALETVASLTRKKDSSMIPTFWNSLTGLLELREAEDSFAACQRTASMMFEYGERSGPPSSLQELRKRYPRSAAYILAESHAFSADERVAQRARRAMHLIVSNGNIERALELLPRTPPNLQHEKRRRGPDDE</sequence>
<evidence type="ECO:0000313" key="1">
    <source>
        <dbReference type="EMBL" id="TWJ33543.1"/>
    </source>
</evidence>
<name>A0A562WSX9_9BACT</name>
<dbReference type="EMBL" id="VLLN01000001">
    <property type="protein sequence ID" value="TWJ33543.1"/>
    <property type="molecule type" value="Genomic_DNA"/>
</dbReference>
<accession>A0A562WSX9</accession>
<protein>
    <submittedName>
        <fullName evidence="1">Uncharacterized protein</fullName>
    </submittedName>
</protein>
<comment type="caution">
    <text evidence="1">The sequence shown here is derived from an EMBL/GenBank/DDBJ whole genome shotgun (WGS) entry which is preliminary data.</text>
</comment>
<organism evidence="1 2">
    <name type="scientific">Geobacter argillaceus</name>
    <dbReference type="NCBI Taxonomy" id="345631"/>
    <lineage>
        <taxon>Bacteria</taxon>
        <taxon>Pseudomonadati</taxon>
        <taxon>Thermodesulfobacteriota</taxon>
        <taxon>Desulfuromonadia</taxon>
        <taxon>Geobacterales</taxon>
        <taxon>Geobacteraceae</taxon>
        <taxon>Geobacter</taxon>
    </lineage>
</organism>
<reference evidence="1 2" key="1">
    <citation type="submission" date="2019-07" db="EMBL/GenBank/DDBJ databases">
        <title>Genomic Encyclopedia of Archaeal and Bacterial Type Strains, Phase II (KMG-II): from individual species to whole genera.</title>
        <authorList>
            <person name="Goeker M."/>
        </authorList>
    </citation>
    <scope>NUCLEOTIDE SEQUENCE [LARGE SCALE GENOMIC DNA]</scope>
    <source>
        <strain evidence="1 2">ATCC BAA-1139</strain>
    </source>
</reference>
<dbReference type="AlphaFoldDB" id="A0A562WSX9"/>
<dbReference type="Proteomes" id="UP000319449">
    <property type="component" value="Unassembled WGS sequence"/>
</dbReference>
<evidence type="ECO:0000313" key="2">
    <source>
        <dbReference type="Proteomes" id="UP000319449"/>
    </source>
</evidence>
<keyword evidence="2" id="KW-1185">Reference proteome</keyword>
<gene>
    <name evidence="1" type="ORF">JN12_00217</name>
</gene>